<organism evidence="16 17">
    <name type="scientific">Litorivita pollutaquae</name>
    <dbReference type="NCBI Taxonomy" id="2200892"/>
    <lineage>
        <taxon>Bacteria</taxon>
        <taxon>Pseudomonadati</taxon>
        <taxon>Pseudomonadota</taxon>
        <taxon>Alphaproteobacteria</taxon>
        <taxon>Rhodobacterales</taxon>
        <taxon>Paracoccaceae</taxon>
        <taxon>Litorivita</taxon>
    </lineage>
</organism>
<dbReference type="Pfam" id="PF05222">
    <property type="entry name" value="AlaDh_PNT_N"/>
    <property type="match status" value="1"/>
</dbReference>
<evidence type="ECO:0000313" key="17">
    <source>
        <dbReference type="Proteomes" id="UP000248012"/>
    </source>
</evidence>
<keyword evidence="8 13" id="KW-0520">NAD</keyword>
<dbReference type="PANTHER" id="PTHR11133:SF23">
    <property type="entry name" value="SACCHAROPINE DEHYDROGENASE [NAD(+), L-LYSINE-FORMING]"/>
    <property type="match status" value="1"/>
</dbReference>
<dbReference type="SUPFAM" id="SSF52283">
    <property type="entry name" value="Formate/glycerate dehydrogenase catalytic domain-like"/>
    <property type="match status" value="1"/>
</dbReference>
<dbReference type="SUPFAM" id="SSF51735">
    <property type="entry name" value="NAD(P)-binding Rossmann-fold domains"/>
    <property type="match status" value="1"/>
</dbReference>
<dbReference type="InterPro" id="IPR027281">
    <property type="entry name" value="Lys1"/>
</dbReference>
<name>A0A2V4NAC8_9RHOB</name>
<dbReference type="InterPro" id="IPR007886">
    <property type="entry name" value="AlaDH/PNT_N"/>
</dbReference>
<evidence type="ECO:0000256" key="2">
    <source>
        <dbReference type="ARBA" id="ARBA00005689"/>
    </source>
</evidence>
<dbReference type="Gene3D" id="3.40.50.720">
    <property type="entry name" value="NAD(P)-binding Rossmann-like Domain"/>
    <property type="match status" value="1"/>
</dbReference>
<dbReference type="CDD" id="cd12188">
    <property type="entry name" value="SDH"/>
    <property type="match status" value="1"/>
</dbReference>
<evidence type="ECO:0000256" key="11">
    <source>
        <dbReference type="ARBA" id="ARBA00047860"/>
    </source>
</evidence>
<keyword evidence="9" id="KW-1015">Disulfide bond</keyword>
<feature type="binding site" evidence="13">
    <location>
        <begin position="200"/>
        <end position="201"/>
    </location>
    <ligand>
        <name>NAD(+)</name>
        <dbReference type="ChEBI" id="CHEBI:57540"/>
    </ligand>
</feature>
<dbReference type="GO" id="GO:0004754">
    <property type="term" value="F:saccharopine dehydrogenase (NAD+, L-lysine-forming) activity"/>
    <property type="evidence" value="ECO:0007669"/>
    <property type="project" value="UniProtKB-EC"/>
</dbReference>
<dbReference type="OrthoDB" id="502334at2"/>
<evidence type="ECO:0000256" key="13">
    <source>
        <dbReference type="PIRSR" id="PIRSR018250-3"/>
    </source>
</evidence>
<dbReference type="RefSeq" id="WP_110796586.1">
    <property type="nucleotide sequence ID" value="NZ_KZ826487.1"/>
</dbReference>
<feature type="binding site" evidence="13">
    <location>
        <begin position="309"/>
        <end position="312"/>
    </location>
    <ligand>
        <name>NAD(+)</name>
        <dbReference type="ChEBI" id="CHEBI:57540"/>
    </ligand>
</feature>
<dbReference type="GO" id="GO:0005737">
    <property type="term" value="C:cytoplasm"/>
    <property type="evidence" value="ECO:0007669"/>
    <property type="project" value="TreeGrafter"/>
</dbReference>
<feature type="domain" description="Alanine dehydrogenase/pyridine nucleotide transhydrogenase N-terminal" evidence="15">
    <location>
        <begin position="9"/>
        <end position="143"/>
    </location>
</feature>
<evidence type="ECO:0000256" key="3">
    <source>
        <dbReference type="ARBA" id="ARBA00011245"/>
    </source>
</evidence>
<feature type="binding site" evidence="13">
    <location>
        <position position="245"/>
    </location>
    <ligand>
        <name>NAD(+)</name>
        <dbReference type="ChEBI" id="CHEBI:57540"/>
    </ligand>
</feature>
<feature type="binding site" evidence="13">
    <location>
        <position position="221"/>
    </location>
    <ligand>
        <name>NAD(+)</name>
        <dbReference type="ChEBI" id="CHEBI:57540"/>
    </ligand>
</feature>
<comment type="pathway">
    <text evidence="1">Amino-acid biosynthesis; L-lysine biosynthesis via AAA pathway; L-lysine from L-alpha-aminoadipate (fungal route): step 3/3.</text>
</comment>
<dbReference type="GO" id="GO:0019878">
    <property type="term" value="P:lysine biosynthetic process via aminoadipic acid"/>
    <property type="evidence" value="ECO:0007669"/>
    <property type="project" value="UniProtKB-UniPathway"/>
</dbReference>
<sequence>MTSPALHLWLRAETRQNEARAALTPEGAAALTAAGLRLTVEDSVQRAIPLDGYIAAGAEIAAEGAWASAPREAVILGLKELPEDGTPLSHRHIMFGHAYKGQHAGRVLLERFRAGGGTLLDLEYLTDETGRRIAAFGYWAGYAGAAVTLRAWAAQQDGSLCPPAEAYVDKDAMNADLTRTLAKAGAADKAPRALIIGAKGRVGAGAADLCAVMGIGTTLWDMEETASGGPFPEILAHEIFFNCIYARPGTPVFVGPDAVTAPRALSVIGDIACDPDSHYNPVPLYSEATTWAAPVHRVHDAPVLDIMAIDNLPSMLPREASEDFAAQLLPALQGLAQRAPIWTRAEALFTEHIAAL</sequence>
<feature type="active site" description="Proton donor" evidence="12">
    <location>
        <position position="97"/>
    </location>
</feature>
<accession>A0A2V4NAC8</accession>
<evidence type="ECO:0000313" key="16">
    <source>
        <dbReference type="EMBL" id="PYC47063.1"/>
    </source>
</evidence>
<dbReference type="SMART" id="SM01003">
    <property type="entry name" value="AlaDh_PNT_N"/>
    <property type="match status" value="1"/>
</dbReference>
<feature type="domain" description="Alanine dehydrogenase/pyridine nucleotide transhydrogenase NAD(H)-binding" evidence="14">
    <location>
        <begin position="173"/>
        <end position="308"/>
    </location>
</feature>
<keyword evidence="6" id="KW-0028">Amino-acid biosynthesis</keyword>
<evidence type="ECO:0000256" key="7">
    <source>
        <dbReference type="ARBA" id="ARBA00023002"/>
    </source>
</evidence>
<evidence type="ECO:0000256" key="4">
    <source>
        <dbReference type="ARBA" id="ARBA00012847"/>
    </source>
</evidence>
<evidence type="ECO:0000256" key="5">
    <source>
        <dbReference type="ARBA" id="ARBA00021221"/>
    </source>
</evidence>
<evidence type="ECO:0000256" key="1">
    <source>
        <dbReference type="ARBA" id="ARBA00004884"/>
    </source>
</evidence>
<comment type="catalytic activity">
    <reaction evidence="11">
        <text>L-saccharopine + NAD(+) + H2O = L-lysine + 2-oxoglutarate + NADH + H(+)</text>
        <dbReference type="Rhea" id="RHEA:12440"/>
        <dbReference type="ChEBI" id="CHEBI:15377"/>
        <dbReference type="ChEBI" id="CHEBI:15378"/>
        <dbReference type="ChEBI" id="CHEBI:16810"/>
        <dbReference type="ChEBI" id="CHEBI:32551"/>
        <dbReference type="ChEBI" id="CHEBI:57540"/>
        <dbReference type="ChEBI" id="CHEBI:57945"/>
        <dbReference type="ChEBI" id="CHEBI:57951"/>
        <dbReference type="EC" id="1.5.1.7"/>
    </reaction>
</comment>
<dbReference type="PIRSF" id="PIRSF018250">
    <property type="entry name" value="Saccharopine_DH_Lys"/>
    <property type="match status" value="1"/>
</dbReference>
<gene>
    <name evidence="16" type="ORF">DI396_12690</name>
</gene>
<dbReference type="EC" id="1.5.1.7" evidence="4"/>
<evidence type="ECO:0000256" key="6">
    <source>
        <dbReference type="ARBA" id="ARBA00022605"/>
    </source>
</evidence>
<evidence type="ECO:0000259" key="14">
    <source>
        <dbReference type="SMART" id="SM01002"/>
    </source>
</evidence>
<evidence type="ECO:0000256" key="9">
    <source>
        <dbReference type="ARBA" id="ARBA00023157"/>
    </source>
</evidence>
<keyword evidence="7" id="KW-0560">Oxidoreductase</keyword>
<dbReference type="PANTHER" id="PTHR11133">
    <property type="entry name" value="SACCHAROPINE DEHYDROGENASE"/>
    <property type="match status" value="1"/>
</dbReference>
<dbReference type="EMBL" id="QFVT01000008">
    <property type="protein sequence ID" value="PYC47063.1"/>
    <property type="molecule type" value="Genomic_DNA"/>
</dbReference>
<comment type="caution">
    <text evidence="16">The sequence shown here is derived from an EMBL/GenBank/DDBJ whole genome shotgun (WGS) entry which is preliminary data.</text>
</comment>
<keyword evidence="17" id="KW-1185">Reference proteome</keyword>
<dbReference type="InterPro" id="IPR051168">
    <property type="entry name" value="AASS"/>
</dbReference>
<feature type="binding site" evidence="13">
    <location>
        <position position="131"/>
    </location>
    <ligand>
        <name>NAD(+)</name>
        <dbReference type="ChEBI" id="CHEBI:57540"/>
    </ligand>
</feature>
<proteinExistence type="inferred from homology"/>
<protein>
    <recommendedName>
        <fullName evidence="5">Saccharopine dehydrogenase [NAD(+), L-lysine-forming]</fullName>
        <ecNumber evidence="4">1.5.1.7</ecNumber>
    </recommendedName>
    <alternativeName>
        <fullName evidence="10">Lysine--2-oxoglutarate reductase</fullName>
    </alternativeName>
</protein>
<feature type="binding site" evidence="13">
    <location>
        <position position="225"/>
    </location>
    <ligand>
        <name>NAD(+)</name>
        <dbReference type="ChEBI" id="CHEBI:57540"/>
    </ligand>
</feature>
<dbReference type="InterPro" id="IPR007698">
    <property type="entry name" value="AlaDH/PNT_NAD(H)-bd"/>
</dbReference>
<comment type="subunit">
    <text evidence="3">Monomer.</text>
</comment>
<dbReference type="UniPathway" id="UPA00033">
    <property type="reaction ID" value="UER00034"/>
</dbReference>
<evidence type="ECO:0000259" key="15">
    <source>
        <dbReference type="SMART" id="SM01003"/>
    </source>
</evidence>
<dbReference type="Proteomes" id="UP000248012">
    <property type="component" value="Unassembled WGS sequence"/>
</dbReference>
<evidence type="ECO:0000256" key="8">
    <source>
        <dbReference type="ARBA" id="ARBA00023027"/>
    </source>
</evidence>
<reference evidence="16 17" key="1">
    <citation type="submission" date="2018-05" db="EMBL/GenBank/DDBJ databases">
        <title>Oceanovita maritima gen. nov., sp. nov., a marine bacterium in the family Rhodobacteraceae isolated from surface seawater of Lundu port Xiamen, China.</title>
        <authorList>
            <person name="Hetharua B.H."/>
            <person name="Min D."/>
            <person name="Liao H."/>
            <person name="Tian Y."/>
        </authorList>
    </citation>
    <scope>NUCLEOTIDE SEQUENCE [LARGE SCALE GENOMIC DNA]</scope>
    <source>
        <strain evidence="16 17">FSX-11</strain>
    </source>
</reference>
<dbReference type="AlphaFoldDB" id="A0A2V4NAC8"/>
<dbReference type="SMART" id="SM01002">
    <property type="entry name" value="AlaDh_PNT_C"/>
    <property type="match status" value="1"/>
</dbReference>
<evidence type="ECO:0000256" key="12">
    <source>
        <dbReference type="PIRSR" id="PIRSR018250-1"/>
    </source>
</evidence>
<evidence type="ECO:0000256" key="10">
    <source>
        <dbReference type="ARBA" id="ARBA00033228"/>
    </source>
</evidence>
<comment type="similarity">
    <text evidence="2">Belongs to the AlaDH/PNT family.</text>
</comment>
<feature type="active site" description="Proton acceptor" evidence="12">
    <location>
        <position position="79"/>
    </location>
</feature>
<dbReference type="InterPro" id="IPR036291">
    <property type="entry name" value="NAD(P)-bd_dom_sf"/>
</dbReference>